<dbReference type="RefSeq" id="XP_001796408.1">
    <property type="nucleotide sequence ID" value="XM_001796356.1"/>
</dbReference>
<evidence type="ECO:0000259" key="3">
    <source>
        <dbReference type="PROSITE" id="PS50048"/>
    </source>
</evidence>
<gene>
    <name evidence="4" type="ORF">JI435_060200</name>
</gene>
<dbReference type="KEGG" id="pno:SNOG_06020"/>
<accession>A0A7U2I9J5</accession>
<sequence length="742" mass="82622">MGSNEDDENRSPPRRRSSTPDTPRKRRRLGSLKLDAAGLRKHDLLRRRTVEANYNDEYRELFNEQVTQAASRFHTDESVRYYTKQVGTSTWSPSEQAVFFAALERLGKDDLPGIARAIGTKAETEARDFLLVLQDAAAKHVDAKVTLRDIPAAIELGDACSQTLEEAADALAWYQERFDAEQEQERYGEYWLITPSIAEEIEDAINGSVPSRPASVSGEREPSRYRKGVAGACASCKKSKRKCDRQVPCAQCVKAGTNCVYPKDPPSLVKPDSALERMHESTVGTDVPPAYTSEAPILRAIPEARLLQPEVMLTLSREVFMNRSDDIPSPWPHWSHYISEVATEPSIYRTALNDFHRLVLSVTKRLVQTAIIQATSRMRSQRSRKEKGSYPLIKSRDVYTAIDVLGMKRNGSERWQGVPRRCGLKVTASKLTTQGRRTREVPWGEVESIMGPVSSSSEYVDTSGGPNKFKSRAARSGTPLPMHNLTLSDSDDEVIDVDMVDDDDSDSSEHFTDVEARPPAQRVLQPRDPTGRYATLPPETQADEIPHQVKTLEEFDQEATWHEERVLWDMLGVNSAANDEKAKTGDKVDEVQDPSVGVDEKVATTSCDWRQLMEYRAPWEKYETTMLEAQLLANQKRSNPKLGRSGSRAQSTGSLSGDFSDGSSTTRSRRAGLKSTTEINLHVRGTNAYAALQGVEHTSSDRNNSDSDPKSATPDEDVPTQSIEAGQGEADGYDSESDMDWS</sequence>
<feature type="compositionally biased region" description="Basic and acidic residues" evidence="2">
    <location>
        <begin position="698"/>
        <end position="709"/>
    </location>
</feature>
<dbReference type="SUPFAM" id="SSF57701">
    <property type="entry name" value="Zn2/Cys6 DNA-binding domain"/>
    <property type="match status" value="1"/>
</dbReference>
<feature type="compositionally biased region" description="Low complexity" evidence="2">
    <location>
        <begin position="651"/>
        <end position="666"/>
    </location>
</feature>
<feature type="region of interest" description="Disordered" evidence="2">
    <location>
        <begin position="1"/>
        <end position="32"/>
    </location>
</feature>
<dbReference type="VEuPathDB" id="FungiDB:JI435_060200"/>
<dbReference type="PANTHER" id="PTHR28079">
    <property type="entry name" value="RNA POLYMERASE I-SPECIFIC TRANSCRIPTION INITIATION FACTOR RRN5"/>
    <property type="match status" value="1"/>
</dbReference>
<evidence type="ECO:0000313" key="4">
    <source>
        <dbReference type="EMBL" id="QRD05749.1"/>
    </source>
</evidence>
<evidence type="ECO:0000313" key="5">
    <source>
        <dbReference type="Proteomes" id="UP000663193"/>
    </source>
</evidence>
<dbReference type="OMA" id="CCHALDE"/>
<feature type="domain" description="Zn(2)-C6 fungal-type" evidence="3">
    <location>
        <begin position="232"/>
        <end position="261"/>
    </location>
</feature>
<dbReference type="InterPro" id="IPR001138">
    <property type="entry name" value="Zn2Cys6_DnaBD"/>
</dbReference>
<protein>
    <recommendedName>
        <fullName evidence="3">Zn(2)-C6 fungal-type domain-containing protein</fullName>
    </recommendedName>
</protein>
<keyword evidence="1" id="KW-0539">Nucleus</keyword>
<name>A0A7U2I9J5_PHANO</name>
<dbReference type="AlphaFoldDB" id="A0A7U2I9J5"/>
<dbReference type="OrthoDB" id="2240312at2759"/>
<evidence type="ECO:0000256" key="1">
    <source>
        <dbReference type="ARBA" id="ARBA00023242"/>
    </source>
</evidence>
<feature type="compositionally biased region" description="Acidic residues" evidence="2">
    <location>
        <begin position="731"/>
        <end position="742"/>
    </location>
</feature>
<dbReference type="Pfam" id="PF00172">
    <property type="entry name" value="Zn_clus"/>
    <property type="match status" value="1"/>
</dbReference>
<dbReference type="PROSITE" id="PS00463">
    <property type="entry name" value="ZN2_CY6_FUNGAL_1"/>
    <property type="match status" value="1"/>
</dbReference>
<keyword evidence="5" id="KW-1185">Reference proteome</keyword>
<evidence type="ECO:0000256" key="2">
    <source>
        <dbReference type="SAM" id="MobiDB-lite"/>
    </source>
</evidence>
<organism evidence="4 5">
    <name type="scientific">Phaeosphaeria nodorum (strain SN15 / ATCC MYA-4574 / FGSC 10173)</name>
    <name type="common">Glume blotch fungus</name>
    <name type="synonym">Parastagonospora nodorum</name>
    <dbReference type="NCBI Taxonomy" id="321614"/>
    <lineage>
        <taxon>Eukaryota</taxon>
        <taxon>Fungi</taxon>
        <taxon>Dikarya</taxon>
        <taxon>Ascomycota</taxon>
        <taxon>Pezizomycotina</taxon>
        <taxon>Dothideomycetes</taxon>
        <taxon>Pleosporomycetidae</taxon>
        <taxon>Pleosporales</taxon>
        <taxon>Pleosporineae</taxon>
        <taxon>Phaeosphaeriaceae</taxon>
        <taxon>Parastagonospora</taxon>
    </lineage>
</organism>
<feature type="region of interest" description="Disordered" evidence="2">
    <location>
        <begin position="691"/>
        <end position="742"/>
    </location>
</feature>
<dbReference type="PROSITE" id="PS50048">
    <property type="entry name" value="ZN2_CY6_FUNGAL_2"/>
    <property type="match status" value="1"/>
</dbReference>
<proteinExistence type="predicted"/>
<dbReference type="InterPro" id="IPR036864">
    <property type="entry name" value="Zn2-C6_fun-type_DNA-bd_sf"/>
</dbReference>
<dbReference type="PANTHER" id="PTHR28079:SF1">
    <property type="entry name" value="RNA POLYMERASE I-SPECIFIC TRANSCRIPTION INITIATION FACTOR RRN5"/>
    <property type="match status" value="1"/>
</dbReference>
<dbReference type="CDD" id="cd00067">
    <property type="entry name" value="GAL4"/>
    <property type="match status" value="1"/>
</dbReference>
<dbReference type="GO" id="GO:0000500">
    <property type="term" value="C:RNA polymerase I upstream activating factor complex"/>
    <property type="evidence" value="ECO:0007669"/>
    <property type="project" value="InterPro"/>
</dbReference>
<dbReference type="GO" id="GO:0000981">
    <property type="term" value="F:DNA-binding transcription factor activity, RNA polymerase II-specific"/>
    <property type="evidence" value="ECO:0007669"/>
    <property type="project" value="InterPro"/>
</dbReference>
<reference evidence="5" key="1">
    <citation type="journal article" date="2021" name="BMC Genomics">
        <title>Chromosome-level genome assembly and manually-curated proteome of model necrotroph Parastagonospora nodorum Sn15 reveals a genome-wide trove of candidate effector homologs, and redundancy of virulence-related functions within an accessory chromosome.</title>
        <authorList>
            <person name="Bertazzoni S."/>
            <person name="Jones D.A.B."/>
            <person name="Phan H.T."/>
            <person name="Tan K.-C."/>
            <person name="Hane J.K."/>
        </authorList>
    </citation>
    <scope>NUCLEOTIDE SEQUENCE [LARGE SCALE GENOMIC DNA]</scope>
    <source>
        <strain evidence="5">SN15 / ATCC MYA-4574 / FGSC 10173)</strain>
    </source>
</reference>
<dbReference type="GO" id="GO:0042790">
    <property type="term" value="P:nucleolar large rRNA transcription by RNA polymerase I"/>
    <property type="evidence" value="ECO:0007669"/>
    <property type="project" value="InterPro"/>
</dbReference>
<dbReference type="Gene3D" id="4.10.240.10">
    <property type="entry name" value="Zn(2)-C6 fungal-type DNA-binding domain"/>
    <property type="match status" value="1"/>
</dbReference>
<dbReference type="SMART" id="SM00066">
    <property type="entry name" value="GAL4"/>
    <property type="match status" value="1"/>
</dbReference>
<dbReference type="GO" id="GO:0008270">
    <property type="term" value="F:zinc ion binding"/>
    <property type="evidence" value="ECO:0007669"/>
    <property type="project" value="InterPro"/>
</dbReference>
<dbReference type="InterPro" id="IPR039601">
    <property type="entry name" value="Rrn5"/>
</dbReference>
<dbReference type="EMBL" id="CP069041">
    <property type="protein sequence ID" value="QRD05749.1"/>
    <property type="molecule type" value="Genomic_DNA"/>
</dbReference>
<feature type="region of interest" description="Disordered" evidence="2">
    <location>
        <begin position="635"/>
        <end position="679"/>
    </location>
</feature>
<dbReference type="Proteomes" id="UP000663193">
    <property type="component" value="Chromosome 19"/>
</dbReference>